<dbReference type="EMBL" id="KQ964255">
    <property type="protein sequence ID" value="KXJ89594.1"/>
    <property type="molecule type" value="Genomic_DNA"/>
</dbReference>
<evidence type="ECO:0000313" key="3">
    <source>
        <dbReference type="EMBL" id="KXJ89594.1"/>
    </source>
</evidence>
<feature type="transmembrane region" description="Helical" evidence="2">
    <location>
        <begin position="41"/>
        <end position="62"/>
    </location>
</feature>
<dbReference type="Pfam" id="PF12273">
    <property type="entry name" value="RCR"/>
    <property type="match status" value="1"/>
</dbReference>
<dbReference type="AlphaFoldDB" id="A0A136IXE7"/>
<dbReference type="InParanoid" id="A0A136IXE7"/>
<evidence type="ECO:0000256" key="2">
    <source>
        <dbReference type="SAM" id="Phobius"/>
    </source>
</evidence>
<dbReference type="Proteomes" id="UP000070501">
    <property type="component" value="Unassembled WGS sequence"/>
</dbReference>
<evidence type="ECO:0000313" key="4">
    <source>
        <dbReference type="Proteomes" id="UP000070501"/>
    </source>
</evidence>
<dbReference type="InterPro" id="IPR020999">
    <property type="entry name" value="Chitin_synth_reg_RCR"/>
</dbReference>
<keyword evidence="2" id="KW-0812">Transmembrane</keyword>
<gene>
    <name evidence="3" type="ORF">Micbo1qcDRAFT_235354</name>
</gene>
<organism evidence="3 4">
    <name type="scientific">Microdochium bolleyi</name>
    <dbReference type="NCBI Taxonomy" id="196109"/>
    <lineage>
        <taxon>Eukaryota</taxon>
        <taxon>Fungi</taxon>
        <taxon>Dikarya</taxon>
        <taxon>Ascomycota</taxon>
        <taxon>Pezizomycotina</taxon>
        <taxon>Sordariomycetes</taxon>
        <taxon>Xylariomycetidae</taxon>
        <taxon>Xylariales</taxon>
        <taxon>Microdochiaceae</taxon>
        <taxon>Microdochium</taxon>
    </lineage>
</organism>
<dbReference type="OrthoDB" id="5400539at2759"/>
<reference evidence="4" key="1">
    <citation type="submission" date="2016-02" db="EMBL/GenBank/DDBJ databases">
        <title>Draft genome sequence of Microdochium bolleyi, a fungal endophyte of beachgrass.</title>
        <authorList>
            <consortium name="DOE Joint Genome Institute"/>
            <person name="David A.S."/>
            <person name="May G."/>
            <person name="Haridas S."/>
            <person name="Lim J."/>
            <person name="Wang M."/>
            <person name="Labutti K."/>
            <person name="Lipzen A."/>
            <person name="Barry K."/>
            <person name="Grigoriev I.V."/>
        </authorList>
    </citation>
    <scope>NUCLEOTIDE SEQUENCE [LARGE SCALE GENOMIC DNA]</scope>
    <source>
        <strain evidence="4">J235TASD1</strain>
    </source>
</reference>
<feature type="region of interest" description="Disordered" evidence="1">
    <location>
        <begin position="142"/>
        <end position="197"/>
    </location>
</feature>
<evidence type="ECO:0008006" key="5">
    <source>
        <dbReference type="Google" id="ProtNLM"/>
    </source>
</evidence>
<protein>
    <recommendedName>
        <fullName evidence="5">Chitin synthesis regulation, congo red resistance, RCR protein</fullName>
    </recommendedName>
</protein>
<name>A0A136IXE7_9PEZI</name>
<proteinExistence type="predicted"/>
<sequence length="197" mass="21208">MPPQTIPALSERAGDVVYVDQYGNVYGDSFWYSKEGVITKWVLFFAFITFFTLYFFGGRALARKRVRNNQKPFFGTAWLLSRRERGLVDPRYATPAAAWPGHNGNNGGYYRNQQPQQGYYGGQQQYPMGDMYAPPPPVYDGHRPPVYEAGAAPGGGVGGTKVDPNQTSGVGPAAPGAPSAAGGANDFAPPSGPPPAR</sequence>
<accession>A0A136IXE7</accession>
<evidence type="ECO:0000256" key="1">
    <source>
        <dbReference type="SAM" id="MobiDB-lite"/>
    </source>
</evidence>
<keyword evidence="2" id="KW-1133">Transmembrane helix</keyword>
<keyword evidence="4" id="KW-1185">Reference proteome</keyword>
<feature type="compositionally biased region" description="Low complexity" evidence="1">
    <location>
        <begin position="168"/>
        <end position="184"/>
    </location>
</feature>
<keyword evidence="2" id="KW-0472">Membrane</keyword>